<dbReference type="EMBL" id="NHSJ01000104">
    <property type="protein sequence ID" value="PPQ28735.1"/>
    <property type="molecule type" value="Genomic_DNA"/>
</dbReference>
<comment type="subcellular location">
    <subcellularLocation>
        <location evidence="1 11">Cell outer membrane</location>
        <topology evidence="1 11">Multi-pass membrane protein</topology>
    </subcellularLocation>
</comment>
<reference evidence="16 17" key="1">
    <citation type="journal article" date="2018" name="Arch. Microbiol.">
        <title>New insights into the metabolic potential of the phototrophic purple bacterium Rhodopila globiformis DSM 161(T) from its draft genome sequence and evidence for a vanadium-dependent nitrogenase.</title>
        <authorList>
            <person name="Imhoff J.F."/>
            <person name="Rahn T."/>
            <person name="Kunzel S."/>
            <person name="Neulinger S.C."/>
        </authorList>
    </citation>
    <scope>NUCLEOTIDE SEQUENCE [LARGE SCALE GENOMIC DNA]</scope>
    <source>
        <strain evidence="16 17">DSM 16996</strain>
    </source>
</reference>
<evidence type="ECO:0000256" key="3">
    <source>
        <dbReference type="ARBA" id="ARBA00022452"/>
    </source>
</evidence>
<keyword evidence="10 11" id="KW-0998">Cell outer membrane</keyword>
<keyword evidence="3 11" id="KW-1134">Transmembrane beta strand</keyword>
<evidence type="ECO:0000256" key="7">
    <source>
        <dbReference type="ARBA" id="ARBA00023065"/>
    </source>
</evidence>
<keyword evidence="13" id="KW-0732">Signal</keyword>
<name>A0A2S6N292_9HYPH</name>
<evidence type="ECO:0000259" key="14">
    <source>
        <dbReference type="Pfam" id="PF00593"/>
    </source>
</evidence>
<evidence type="ECO:0000256" key="12">
    <source>
        <dbReference type="RuleBase" id="RU003357"/>
    </source>
</evidence>
<dbReference type="GO" id="GO:0009279">
    <property type="term" value="C:cell outer membrane"/>
    <property type="evidence" value="ECO:0007669"/>
    <property type="project" value="UniProtKB-SubCell"/>
</dbReference>
<dbReference type="InterPro" id="IPR012910">
    <property type="entry name" value="Plug_dom"/>
</dbReference>
<evidence type="ECO:0000256" key="13">
    <source>
        <dbReference type="SAM" id="SignalP"/>
    </source>
</evidence>
<evidence type="ECO:0000256" key="11">
    <source>
        <dbReference type="PROSITE-ProRule" id="PRU01360"/>
    </source>
</evidence>
<dbReference type="PANTHER" id="PTHR32552:SF81">
    <property type="entry name" value="TONB-DEPENDENT OUTER MEMBRANE RECEPTOR"/>
    <property type="match status" value="1"/>
</dbReference>
<evidence type="ECO:0000256" key="5">
    <source>
        <dbReference type="ARBA" id="ARBA00022692"/>
    </source>
</evidence>
<dbReference type="PROSITE" id="PS52016">
    <property type="entry name" value="TONB_DEPENDENT_REC_3"/>
    <property type="match status" value="1"/>
</dbReference>
<evidence type="ECO:0000313" key="16">
    <source>
        <dbReference type="EMBL" id="PPQ28735.1"/>
    </source>
</evidence>
<dbReference type="GO" id="GO:0006826">
    <property type="term" value="P:iron ion transport"/>
    <property type="evidence" value="ECO:0007669"/>
    <property type="project" value="UniProtKB-KW"/>
</dbReference>
<keyword evidence="9 11" id="KW-0472">Membrane</keyword>
<comment type="caution">
    <text evidence="16">The sequence shown here is derived from an EMBL/GenBank/DDBJ whole genome shotgun (WGS) entry which is preliminary data.</text>
</comment>
<evidence type="ECO:0000256" key="10">
    <source>
        <dbReference type="ARBA" id="ARBA00023237"/>
    </source>
</evidence>
<keyword evidence="2 11" id="KW-0813">Transport</keyword>
<dbReference type="Proteomes" id="UP000239089">
    <property type="component" value="Unassembled WGS sequence"/>
</dbReference>
<evidence type="ECO:0000259" key="15">
    <source>
        <dbReference type="Pfam" id="PF07715"/>
    </source>
</evidence>
<dbReference type="AlphaFoldDB" id="A0A2S6N292"/>
<accession>A0A2S6N292</accession>
<keyword evidence="7" id="KW-0406">Ion transport</keyword>
<proteinExistence type="inferred from homology"/>
<sequence length="786" mass="87126">MKPFWSVKGCFIWRNWRTGAAMATLACAGIPSFASGPAQAQQQAASDATVQEVVIRSNSDAAGQEEVQRTPVLVTRFGQQKLQDLNINNTRDIAGSVPSLTQWRAGVTSSNSNYFFRGVGELDAQGQPSVGIYLDDAYFPRLLGSQIDLLDVNHIDAIPGPQGTSFPHDAEAGVVHIVTNTPDNNKRLVVESGFGNYNDRKVSILASGPIIEDQLYASLSASTRGRDGWTNNVTTGQKTNDIALTNTLGKLRWTPTQQLEFSLATDLEVDNGSSKSYGNLAVPGNTSSATYNPLYPYNHFAQYGGALTVSYKIDDHQTVKSISQVRHFEQIALYDNTSDLWARGSNWLNYRDNNYSQEFRWQGDYDRFNFKTGLYFNRDVWYSARRANAVSIYTDYFATPQKKSAYQPTYQRLSQTTDTYALYGSGDYLLTDKLKITLGGRYNYERQANDNYNYSLVSSQNVSSLQGGSYTTTDNYAFLNNPIGVLNWHVNNNAGWTSLSPKAVISYQILPEIMPYFSVSQGHKDGGFDFRAQGPTLASYIQAIVPYKPETLTTYEIGAKTNFFEQRLQLNAALFYNNFQDVQITALDPTTNTSHRFNAGHAYSEGAEFQATVEPVDDWTVGATGSLLFATLNAFDGKVTYQTYANSAWGAYLTVPTSPHSGATLPYSPRYQGSLYSIYKVPIDIPGVWKITGSVQAQSSYYTDALNVFFLKVPPQAYLNLGASYTTPDEHWTISVNAKNVANARYVQSYTYQAISAGNANAGKPAYWSAAYVEPFSIMASVRYTY</sequence>
<dbReference type="Pfam" id="PF00593">
    <property type="entry name" value="TonB_dep_Rec_b-barrel"/>
    <property type="match status" value="1"/>
</dbReference>
<evidence type="ECO:0000256" key="4">
    <source>
        <dbReference type="ARBA" id="ARBA00022496"/>
    </source>
</evidence>
<evidence type="ECO:0000256" key="9">
    <source>
        <dbReference type="ARBA" id="ARBA00023136"/>
    </source>
</evidence>
<keyword evidence="5 11" id="KW-0812">Transmembrane</keyword>
<dbReference type="PANTHER" id="PTHR32552">
    <property type="entry name" value="FERRICHROME IRON RECEPTOR-RELATED"/>
    <property type="match status" value="1"/>
</dbReference>
<keyword evidence="6" id="KW-0408">Iron</keyword>
<dbReference type="InterPro" id="IPR039426">
    <property type="entry name" value="TonB-dep_rcpt-like"/>
</dbReference>
<feature type="signal peptide" evidence="13">
    <location>
        <begin position="1"/>
        <end position="40"/>
    </location>
</feature>
<organism evidence="16 17">
    <name type="scientific">Rhodoblastus sphagnicola</name>
    <dbReference type="NCBI Taxonomy" id="333368"/>
    <lineage>
        <taxon>Bacteria</taxon>
        <taxon>Pseudomonadati</taxon>
        <taxon>Pseudomonadota</taxon>
        <taxon>Alphaproteobacteria</taxon>
        <taxon>Hyphomicrobiales</taxon>
        <taxon>Rhodoblastaceae</taxon>
        <taxon>Rhodoblastus</taxon>
    </lineage>
</organism>
<comment type="similarity">
    <text evidence="11 12">Belongs to the TonB-dependent receptor family.</text>
</comment>
<dbReference type="InterPro" id="IPR000531">
    <property type="entry name" value="Beta-barrel_TonB"/>
</dbReference>
<dbReference type="SUPFAM" id="SSF56935">
    <property type="entry name" value="Porins"/>
    <property type="match status" value="1"/>
</dbReference>
<keyword evidence="8 12" id="KW-0798">TonB box</keyword>
<gene>
    <name evidence="16" type="ORF">CCR94_17115</name>
</gene>
<feature type="domain" description="TonB-dependent receptor-like beta-barrel" evidence="14">
    <location>
        <begin position="239"/>
        <end position="741"/>
    </location>
</feature>
<dbReference type="Pfam" id="PF07715">
    <property type="entry name" value="Plug"/>
    <property type="match status" value="1"/>
</dbReference>
<evidence type="ECO:0000256" key="6">
    <source>
        <dbReference type="ARBA" id="ARBA00023004"/>
    </source>
</evidence>
<feature type="domain" description="TonB-dependent receptor plug" evidence="15">
    <location>
        <begin position="67"/>
        <end position="174"/>
    </location>
</feature>
<evidence type="ECO:0000256" key="1">
    <source>
        <dbReference type="ARBA" id="ARBA00004571"/>
    </source>
</evidence>
<evidence type="ECO:0000256" key="8">
    <source>
        <dbReference type="ARBA" id="ARBA00023077"/>
    </source>
</evidence>
<protein>
    <recommendedName>
        <fullName evidence="18">TonB-dependent receptor</fullName>
    </recommendedName>
</protein>
<dbReference type="InterPro" id="IPR036942">
    <property type="entry name" value="Beta-barrel_TonB_sf"/>
</dbReference>
<feature type="chain" id="PRO_5015726737" description="TonB-dependent receptor" evidence="13">
    <location>
        <begin position="41"/>
        <end position="786"/>
    </location>
</feature>
<keyword evidence="17" id="KW-1185">Reference proteome</keyword>
<evidence type="ECO:0000256" key="2">
    <source>
        <dbReference type="ARBA" id="ARBA00022448"/>
    </source>
</evidence>
<evidence type="ECO:0008006" key="18">
    <source>
        <dbReference type="Google" id="ProtNLM"/>
    </source>
</evidence>
<keyword evidence="4" id="KW-0410">Iron transport</keyword>
<dbReference type="Gene3D" id="2.40.170.20">
    <property type="entry name" value="TonB-dependent receptor, beta-barrel domain"/>
    <property type="match status" value="1"/>
</dbReference>
<evidence type="ECO:0000313" key="17">
    <source>
        <dbReference type="Proteomes" id="UP000239089"/>
    </source>
</evidence>